<accession>A0A835CBE8</accession>
<proteinExistence type="predicted"/>
<dbReference type="EMBL" id="JAAIUW010000004">
    <property type="protein sequence ID" value="KAF7833882.1"/>
    <property type="molecule type" value="Genomic_DNA"/>
</dbReference>
<dbReference type="Proteomes" id="UP000634136">
    <property type="component" value="Unassembled WGS sequence"/>
</dbReference>
<protein>
    <submittedName>
        <fullName evidence="1">Uncharacterized protein</fullName>
    </submittedName>
</protein>
<sequence length="260" mass="28726">MYAESWLKGQVCAGVVITLWRLSPHISQNTLCSAAQLYFVLPVSFSVCCTSSGSVVPQLSICPRPHDSNPSDRYKYANTADPQLNFFTSSKFSSKGRYIRDCKLPDVSGMRKHPSNRKIYARANCSNWIGVAFSGTCENLSSNHVIFTREPFSLLAGGASPNNRRHNSDQSYFILPVTDHPSTGSPNCISMSCSVMVHSPIGMWNECVSGLQHSTKAEINAWSRVQQLKGPVSAWAEHTIWLQTTNIHKRTASSDPLARV</sequence>
<evidence type="ECO:0000313" key="1">
    <source>
        <dbReference type="EMBL" id="KAF7833882.1"/>
    </source>
</evidence>
<organism evidence="1 2">
    <name type="scientific">Senna tora</name>
    <dbReference type="NCBI Taxonomy" id="362788"/>
    <lineage>
        <taxon>Eukaryota</taxon>
        <taxon>Viridiplantae</taxon>
        <taxon>Streptophyta</taxon>
        <taxon>Embryophyta</taxon>
        <taxon>Tracheophyta</taxon>
        <taxon>Spermatophyta</taxon>
        <taxon>Magnoliopsida</taxon>
        <taxon>eudicotyledons</taxon>
        <taxon>Gunneridae</taxon>
        <taxon>Pentapetalae</taxon>
        <taxon>rosids</taxon>
        <taxon>fabids</taxon>
        <taxon>Fabales</taxon>
        <taxon>Fabaceae</taxon>
        <taxon>Caesalpinioideae</taxon>
        <taxon>Cassia clade</taxon>
        <taxon>Senna</taxon>
    </lineage>
</organism>
<dbReference type="AlphaFoldDB" id="A0A835CBE8"/>
<name>A0A835CBE8_9FABA</name>
<reference evidence="1" key="1">
    <citation type="submission" date="2020-09" db="EMBL/GenBank/DDBJ databases">
        <title>Genome-Enabled Discovery of Anthraquinone Biosynthesis in Senna tora.</title>
        <authorList>
            <person name="Kang S.-H."/>
            <person name="Pandey R.P."/>
            <person name="Lee C.-M."/>
            <person name="Sim J.-S."/>
            <person name="Jeong J.-T."/>
            <person name="Choi B.-S."/>
            <person name="Jung M."/>
            <person name="Ginzburg D."/>
            <person name="Zhao K."/>
            <person name="Won S.Y."/>
            <person name="Oh T.-J."/>
            <person name="Yu Y."/>
            <person name="Kim N.-H."/>
            <person name="Lee O.R."/>
            <person name="Lee T.-H."/>
            <person name="Bashyal P."/>
            <person name="Kim T.-S."/>
            <person name="Lee W.-H."/>
            <person name="Kawkins C."/>
            <person name="Kim C.-K."/>
            <person name="Kim J.S."/>
            <person name="Ahn B.O."/>
            <person name="Rhee S.Y."/>
            <person name="Sohng J.K."/>
        </authorList>
    </citation>
    <scope>NUCLEOTIDE SEQUENCE</scope>
    <source>
        <tissue evidence="1">Leaf</tissue>
    </source>
</reference>
<evidence type="ECO:0000313" key="2">
    <source>
        <dbReference type="Proteomes" id="UP000634136"/>
    </source>
</evidence>
<keyword evidence="2" id="KW-1185">Reference proteome</keyword>
<comment type="caution">
    <text evidence="1">The sequence shown here is derived from an EMBL/GenBank/DDBJ whole genome shotgun (WGS) entry which is preliminary data.</text>
</comment>
<gene>
    <name evidence="1" type="ORF">G2W53_008741</name>
</gene>